<reference evidence="3 4" key="1">
    <citation type="journal article" date="2019" name="Int. J. Syst. Evol. Microbiol.">
        <title>The Global Catalogue of Microorganisms (GCM) 10K type strain sequencing project: providing services to taxonomists for standard genome sequencing and annotation.</title>
        <authorList>
            <consortium name="The Broad Institute Genomics Platform"/>
            <consortium name="The Broad Institute Genome Sequencing Center for Infectious Disease"/>
            <person name="Wu L."/>
            <person name="Ma J."/>
        </authorList>
    </citation>
    <scope>NUCLEOTIDE SEQUENCE [LARGE SCALE GENOMIC DNA]</scope>
    <source>
        <strain evidence="3 4">JCM 14046</strain>
    </source>
</reference>
<dbReference type="NCBIfam" id="TIGR03618">
    <property type="entry name" value="Rv1155_F420"/>
    <property type="match status" value="1"/>
</dbReference>
<dbReference type="PANTHER" id="PTHR35176:SF2">
    <property type="entry name" value="F420H(2)-DEPENDENT REDUCTASE RV1155"/>
    <property type="match status" value="1"/>
</dbReference>
<dbReference type="RefSeq" id="WP_344002976.1">
    <property type="nucleotide sequence ID" value="NZ_BAAAMY010000001.1"/>
</dbReference>
<proteinExistence type="predicted"/>
<dbReference type="SUPFAM" id="SSF50475">
    <property type="entry name" value="FMN-binding split barrel"/>
    <property type="match status" value="1"/>
</dbReference>
<gene>
    <name evidence="3" type="ORF">GCM10009737_04060</name>
</gene>
<name>A0ABN2NY04_9ACTN</name>
<evidence type="ECO:0000313" key="3">
    <source>
        <dbReference type="EMBL" id="GAA1906465.1"/>
    </source>
</evidence>
<dbReference type="Pfam" id="PF01243">
    <property type="entry name" value="PNPOx_N"/>
    <property type="match status" value="1"/>
</dbReference>
<dbReference type="Proteomes" id="UP001501612">
    <property type="component" value="Unassembled WGS sequence"/>
</dbReference>
<protein>
    <submittedName>
        <fullName evidence="3">PPOX class F420-dependent oxidoreductase</fullName>
    </submittedName>
</protein>
<dbReference type="EMBL" id="BAAAMY010000001">
    <property type="protein sequence ID" value="GAA1906465.1"/>
    <property type="molecule type" value="Genomic_DNA"/>
</dbReference>
<keyword evidence="1" id="KW-0560">Oxidoreductase</keyword>
<dbReference type="InterPro" id="IPR052019">
    <property type="entry name" value="F420H2_bilvrd_red/Heme_oxyg"/>
</dbReference>
<accession>A0ABN2NY04</accession>
<feature type="domain" description="Pyridoxamine 5'-phosphate oxidase N-terminal" evidence="2">
    <location>
        <begin position="5"/>
        <end position="129"/>
    </location>
</feature>
<dbReference type="InterPro" id="IPR012349">
    <property type="entry name" value="Split_barrel_FMN-bd"/>
</dbReference>
<dbReference type="InterPro" id="IPR019920">
    <property type="entry name" value="F420-binding_dom_put"/>
</dbReference>
<evidence type="ECO:0000259" key="2">
    <source>
        <dbReference type="Pfam" id="PF01243"/>
    </source>
</evidence>
<dbReference type="PANTHER" id="PTHR35176">
    <property type="entry name" value="HEME OXYGENASE HI_0854-RELATED"/>
    <property type="match status" value="1"/>
</dbReference>
<dbReference type="Gene3D" id="2.30.110.10">
    <property type="entry name" value="Electron Transport, Fmn-binding Protein, Chain A"/>
    <property type="match status" value="1"/>
</dbReference>
<evidence type="ECO:0000256" key="1">
    <source>
        <dbReference type="ARBA" id="ARBA00023002"/>
    </source>
</evidence>
<sequence>MEIARVRTFVERHHRAVLATRSGGRVQQSPVLVVVDDEGRFVVSSRETAYKTRNLRADPWAQLCVFTDAFFGTWYYLEGRAEVLSLPDAMEPLVDYYRRAAGEHDDWDDYRATMREERRVLLRITAERAGPDRQG</sequence>
<evidence type="ECO:0000313" key="4">
    <source>
        <dbReference type="Proteomes" id="UP001501612"/>
    </source>
</evidence>
<comment type="caution">
    <text evidence="3">The sequence shown here is derived from an EMBL/GenBank/DDBJ whole genome shotgun (WGS) entry which is preliminary data.</text>
</comment>
<dbReference type="InterPro" id="IPR011576">
    <property type="entry name" value="Pyridox_Oxase_N"/>
</dbReference>
<organism evidence="3 4">
    <name type="scientific">Nocardioides lentus</name>
    <dbReference type="NCBI Taxonomy" id="338077"/>
    <lineage>
        <taxon>Bacteria</taxon>
        <taxon>Bacillati</taxon>
        <taxon>Actinomycetota</taxon>
        <taxon>Actinomycetes</taxon>
        <taxon>Propionibacteriales</taxon>
        <taxon>Nocardioidaceae</taxon>
        <taxon>Nocardioides</taxon>
    </lineage>
</organism>
<keyword evidence="4" id="KW-1185">Reference proteome</keyword>